<dbReference type="GO" id="GO:0004045">
    <property type="term" value="F:peptidyl-tRNA hydrolase activity"/>
    <property type="evidence" value="ECO:0007669"/>
    <property type="project" value="UniProtKB-EC"/>
</dbReference>
<dbReference type="EC" id="3.1.1.29" evidence="1"/>
<accession>A0A5C3N3G3</accession>
<dbReference type="AlphaFoldDB" id="A0A5C3N3G3"/>
<keyword evidence="2 4" id="KW-0378">Hydrolase</keyword>
<dbReference type="Gene3D" id="3.40.1490.10">
    <property type="entry name" value="Bit1"/>
    <property type="match status" value="1"/>
</dbReference>
<dbReference type="OrthoDB" id="201213at2759"/>
<evidence type="ECO:0000256" key="1">
    <source>
        <dbReference type="ARBA" id="ARBA00013260"/>
    </source>
</evidence>
<reference evidence="4 5" key="1">
    <citation type="journal article" date="2019" name="Nat. Ecol. Evol.">
        <title>Megaphylogeny resolves global patterns of mushroom evolution.</title>
        <authorList>
            <person name="Varga T."/>
            <person name="Krizsan K."/>
            <person name="Foldi C."/>
            <person name="Dima B."/>
            <person name="Sanchez-Garcia M."/>
            <person name="Sanchez-Ramirez S."/>
            <person name="Szollosi G.J."/>
            <person name="Szarkandi J.G."/>
            <person name="Papp V."/>
            <person name="Albert L."/>
            <person name="Andreopoulos W."/>
            <person name="Angelini C."/>
            <person name="Antonin V."/>
            <person name="Barry K.W."/>
            <person name="Bougher N.L."/>
            <person name="Buchanan P."/>
            <person name="Buyck B."/>
            <person name="Bense V."/>
            <person name="Catcheside P."/>
            <person name="Chovatia M."/>
            <person name="Cooper J."/>
            <person name="Damon W."/>
            <person name="Desjardin D."/>
            <person name="Finy P."/>
            <person name="Geml J."/>
            <person name="Haridas S."/>
            <person name="Hughes K."/>
            <person name="Justo A."/>
            <person name="Karasinski D."/>
            <person name="Kautmanova I."/>
            <person name="Kiss B."/>
            <person name="Kocsube S."/>
            <person name="Kotiranta H."/>
            <person name="LaButti K.M."/>
            <person name="Lechner B.E."/>
            <person name="Liimatainen K."/>
            <person name="Lipzen A."/>
            <person name="Lukacs Z."/>
            <person name="Mihaltcheva S."/>
            <person name="Morgado L.N."/>
            <person name="Niskanen T."/>
            <person name="Noordeloos M.E."/>
            <person name="Ohm R.A."/>
            <person name="Ortiz-Santana B."/>
            <person name="Ovrebo C."/>
            <person name="Racz N."/>
            <person name="Riley R."/>
            <person name="Savchenko A."/>
            <person name="Shiryaev A."/>
            <person name="Soop K."/>
            <person name="Spirin V."/>
            <person name="Szebenyi C."/>
            <person name="Tomsovsky M."/>
            <person name="Tulloss R.E."/>
            <person name="Uehling J."/>
            <person name="Grigoriev I.V."/>
            <person name="Vagvolgyi C."/>
            <person name="Papp T."/>
            <person name="Martin F.M."/>
            <person name="Miettinen O."/>
            <person name="Hibbett D.S."/>
            <person name="Nagy L.G."/>
        </authorList>
    </citation>
    <scope>NUCLEOTIDE SEQUENCE [LARGE SCALE GENOMIC DNA]</scope>
    <source>
        <strain evidence="4 5">OMC1185</strain>
    </source>
</reference>
<dbReference type="SUPFAM" id="SSF102462">
    <property type="entry name" value="Peptidyl-tRNA hydrolase II"/>
    <property type="match status" value="1"/>
</dbReference>
<proteinExistence type="predicted"/>
<evidence type="ECO:0000313" key="5">
    <source>
        <dbReference type="Proteomes" id="UP000305948"/>
    </source>
</evidence>
<dbReference type="PANTHER" id="PTHR46194">
    <property type="entry name" value="PEPTIDYL-TRNA HYDROLASE PTRHD1-RELATED"/>
    <property type="match status" value="1"/>
</dbReference>
<dbReference type="InterPro" id="IPR002833">
    <property type="entry name" value="PTH2"/>
</dbReference>
<protein>
    <recommendedName>
        <fullName evidence="1">peptidyl-tRNA hydrolase</fullName>
        <ecNumber evidence="1">3.1.1.29</ecNumber>
    </recommendedName>
</protein>
<comment type="catalytic activity">
    <reaction evidence="3">
        <text>an N-acyl-L-alpha-aminoacyl-tRNA + H2O = an N-acyl-L-amino acid + a tRNA + H(+)</text>
        <dbReference type="Rhea" id="RHEA:54448"/>
        <dbReference type="Rhea" id="RHEA-COMP:10123"/>
        <dbReference type="Rhea" id="RHEA-COMP:13883"/>
        <dbReference type="ChEBI" id="CHEBI:15377"/>
        <dbReference type="ChEBI" id="CHEBI:15378"/>
        <dbReference type="ChEBI" id="CHEBI:59874"/>
        <dbReference type="ChEBI" id="CHEBI:78442"/>
        <dbReference type="ChEBI" id="CHEBI:138191"/>
        <dbReference type="EC" id="3.1.1.29"/>
    </reaction>
</comment>
<dbReference type="Proteomes" id="UP000305948">
    <property type="component" value="Unassembled WGS sequence"/>
</dbReference>
<dbReference type="InterPro" id="IPR023476">
    <property type="entry name" value="Pep_tRNA_hydro_II_dom_sf"/>
</dbReference>
<name>A0A5C3N3G3_9AGAM</name>
<organism evidence="4 5">
    <name type="scientific">Heliocybe sulcata</name>
    <dbReference type="NCBI Taxonomy" id="5364"/>
    <lineage>
        <taxon>Eukaryota</taxon>
        <taxon>Fungi</taxon>
        <taxon>Dikarya</taxon>
        <taxon>Basidiomycota</taxon>
        <taxon>Agaricomycotina</taxon>
        <taxon>Agaricomycetes</taxon>
        <taxon>Gloeophyllales</taxon>
        <taxon>Gloeophyllaceae</taxon>
        <taxon>Heliocybe</taxon>
    </lineage>
</organism>
<evidence type="ECO:0000256" key="2">
    <source>
        <dbReference type="ARBA" id="ARBA00022801"/>
    </source>
</evidence>
<dbReference type="EMBL" id="ML213512">
    <property type="protein sequence ID" value="TFK50976.1"/>
    <property type="molecule type" value="Genomic_DNA"/>
</dbReference>
<keyword evidence="5" id="KW-1185">Reference proteome</keyword>
<evidence type="ECO:0000313" key="4">
    <source>
        <dbReference type="EMBL" id="TFK50976.1"/>
    </source>
</evidence>
<sequence>MSAATTSNETSKNSQKAPEQPLVMQIVVRRDLLDAEGWGFGPLMAQVAHATAAALHETRDRPETIEYLGNLTEMRKAVLQTANEDSLKKLANLLSSSTPPIPHHLWIEQPENIPTCLALAPNHRESAIKKALDKSGARLWKG</sequence>
<dbReference type="InterPro" id="IPR042237">
    <property type="entry name" value="PTRHD1"/>
</dbReference>
<dbReference type="PANTHER" id="PTHR46194:SF1">
    <property type="entry name" value="PEPTIDYL-TRNA HYDROLASE PTRHD1-RELATED"/>
    <property type="match status" value="1"/>
</dbReference>
<dbReference type="Pfam" id="PF01981">
    <property type="entry name" value="PTH2"/>
    <property type="match status" value="1"/>
</dbReference>
<gene>
    <name evidence="4" type="ORF">OE88DRAFT_1735701</name>
</gene>
<evidence type="ECO:0000256" key="3">
    <source>
        <dbReference type="ARBA" id="ARBA00048707"/>
    </source>
</evidence>